<dbReference type="InterPro" id="IPR051606">
    <property type="entry name" value="Polyketide_Oxido-like"/>
</dbReference>
<dbReference type="InterPro" id="IPR036291">
    <property type="entry name" value="NAD(P)-bd_dom_sf"/>
</dbReference>
<sequence length="215" mass="22568">MAKVIVFGGTGYAGGRISAELASRGHQVTAVARHAKEVASGVEVRTGSIHDAAFVTELVKGADQIVVALRAEPGEEGEPKLIDALPLLTEVSIANGARLSFVGGAGSLLVAEGGPALIDTPEFPDAYKGEAGSHREILEALRVSDEKLDWFYVSPAAEFGSWVPGERVGSFRVGGDVLQSDAEGKSFISGDDYAIAYVDEIEAGAHRRERISVAY</sequence>
<dbReference type="InterPro" id="IPR016040">
    <property type="entry name" value="NAD(P)-bd_dom"/>
</dbReference>
<evidence type="ECO:0000259" key="1">
    <source>
        <dbReference type="Pfam" id="PF13460"/>
    </source>
</evidence>
<evidence type="ECO:0000313" key="2">
    <source>
        <dbReference type="EMBL" id="MBT0768808.1"/>
    </source>
</evidence>
<dbReference type="RefSeq" id="WP_214155114.1">
    <property type="nucleotide sequence ID" value="NZ_JAHBAY010000003.1"/>
</dbReference>
<organism evidence="2 3">
    <name type="scientific">Kineosporia corallincola</name>
    <dbReference type="NCBI Taxonomy" id="2835133"/>
    <lineage>
        <taxon>Bacteria</taxon>
        <taxon>Bacillati</taxon>
        <taxon>Actinomycetota</taxon>
        <taxon>Actinomycetes</taxon>
        <taxon>Kineosporiales</taxon>
        <taxon>Kineosporiaceae</taxon>
        <taxon>Kineosporia</taxon>
    </lineage>
</organism>
<dbReference type="EMBL" id="JAHBAY010000003">
    <property type="protein sequence ID" value="MBT0768808.1"/>
    <property type="molecule type" value="Genomic_DNA"/>
</dbReference>
<dbReference type="SUPFAM" id="SSF51735">
    <property type="entry name" value="NAD(P)-binding Rossmann-fold domains"/>
    <property type="match status" value="1"/>
</dbReference>
<dbReference type="PANTHER" id="PTHR43355:SF2">
    <property type="entry name" value="FLAVIN REDUCTASE (NADPH)"/>
    <property type="match status" value="1"/>
</dbReference>
<evidence type="ECO:0000313" key="3">
    <source>
        <dbReference type="Proteomes" id="UP001197247"/>
    </source>
</evidence>
<proteinExistence type="predicted"/>
<dbReference type="Proteomes" id="UP001197247">
    <property type="component" value="Unassembled WGS sequence"/>
</dbReference>
<protein>
    <submittedName>
        <fullName evidence="2">NAD(P)H-binding protein</fullName>
    </submittedName>
</protein>
<keyword evidence="3" id="KW-1185">Reference proteome</keyword>
<dbReference type="Gene3D" id="3.40.50.720">
    <property type="entry name" value="NAD(P)-binding Rossmann-like Domain"/>
    <property type="match status" value="1"/>
</dbReference>
<feature type="domain" description="NAD(P)-binding" evidence="1">
    <location>
        <begin position="8"/>
        <end position="156"/>
    </location>
</feature>
<dbReference type="PANTHER" id="PTHR43355">
    <property type="entry name" value="FLAVIN REDUCTASE (NADPH)"/>
    <property type="match status" value="1"/>
</dbReference>
<accession>A0ABS5TFD7</accession>
<reference evidence="2 3" key="1">
    <citation type="submission" date="2021-05" db="EMBL/GenBank/DDBJ databases">
        <title>Kineosporia and Streptomyces sp. nov. two new marine actinobacteria isolated from Coral.</title>
        <authorList>
            <person name="Buangrab K."/>
            <person name="Sutthacheep M."/>
            <person name="Yeemin T."/>
            <person name="Harunari E."/>
            <person name="Igarashi Y."/>
            <person name="Kanchanasin P."/>
            <person name="Tanasupawat S."/>
            <person name="Phongsopitanun W."/>
        </authorList>
    </citation>
    <scope>NUCLEOTIDE SEQUENCE [LARGE SCALE GENOMIC DNA]</scope>
    <source>
        <strain evidence="2 3">J2-2</strain>
    </source>
</reference>
<comment type="caution">
    <text evidence="2">The sequence shown here is derived from an EMBL/GenBank/DDBJ whole genome shotgun (WGS) entry which is preliminary data.</text>
</comment>
<dbReference type="Pfam" id="PF13460">
    <property type="entry name" value="NAD_binding_10"/>
    <property type="match status" value="1"/>
</dbReference>
<name>A0ABS5TFD7_9ACTN</name>
<gene>
    <name evidence="2" type="ORF">KIH74_07715</name>
</gene>